<sequence>MTVWSPRGLAAWYSRRMRIDVSAETGTTFRVVVTDEDGSSTHLVTVMPSDVDRYAPGSTPEELLEAAFAFLLAREPKESILPRFELPVIERYFPEFATVMGGGA</sequence>
<dbReference type="EMBL" id="CP015136">
    <property type="protein sequence ID" value="AMY07100.1"/>
    <property type="molecule type" value="Genomic_DNA"/>
</dbReference>
<dbReference type="KEGG" id="abac:LuPra_00267"/>
<proteinExistence type="predicted"/>
<gene>
    <name evidence="1" type="ORF">LuPra_00267</name>
</gene>
<dbReference type="Proteomes" id="UP000076079">
    <property type="component" value="Chromosome"/>
</dbReference>
<name>A0A143PFP4_LUTPR</name>
<evidence type="ECO:0000313" key="2">
    <source>
        <dbReference type="Proteomes" id="UP000076079"/>
    </source>
</evidence>
<organism evidence="1 2">
    <name type="scientific">Luteitalea pratensis</name>
    <dbReference type="NCBI Taxonomy" id="1855912"/>
    <lineage>
        <taxon>Bacteria</taxon>
        <taxon>Pseudomonadati</taxon>
        <taxon>Acidobacteriota</taxon>
        <taxon>Vicinamibacteria</taxon>
        <taxon>Vicinamibacterales</taxon>
        <taxon>Vicinamibacteraceae</taxon>
        <taxon>Luteitalea</taxon>
    </lineage>
</organism>
<reference evidence="1 2" key="1">
    <citation type="journal article" date="2016" name="Genome Announc.">
        <title>First Complete Genome Sequence of a Subdivision 6 Acidobacterium Strain.</title>
        <authorList>
            <person name="Huang S."/>
            <person name="Vieira S."/>
            <person name="Bunk B."/>
            <person name="Riedel T."/>
            <person name="Sproer C."/>
            <person name="Overmann J."/>
        </authorList>
    </citation>
    <scope>NUCLEOTIDE SEQUENCE [LARGE SCALE GENOMIC DNA]</scope>
    <source>
        <strain evidence="2">DSM 100886 HEG_-6_39</strain>
    </source>
</reference>
<accession>A0A143PFP4</accession>
<keyword evidence="2" id="KW-1185">Reference proteome</keyword>
<protein>
    <submittedName>
        <fullName evidence="1">Uncharacterized protein</fullName>
    </submittedName>
</protein>
<dbReference type="AlphaFoldDB" id="A0A143PFP4"/>
<dbReference type="STRING" id="1855912.LuPra_00267"/>
<evidence type="ECO:0000313" key="1">
    <source>
        <dbReference type="EMBL" id="AMY07100.1"/>
    </source>
</evidence>
<reference evidence="2" key="2">
    <citation type="submission" date="2016-04" db="EMBL/GenBank/DDBJ databases">
        <title>First Complete Genome Sequence of a Subdivision 6 Acidobacterium.</title>
        <authorList>
            <person name="Huang S."/>
            <person name="Vieira S."/>
            <person name="Bunk B."/>
            <person name="Riedel T."/>
            <person name="Sproeer C."/>
            <person name="Overmann J."/>
        </authorList>
    </citation>
    <scope>NUCLEOTIDE SEQUENCE [LARGE SCALE GENOMIC DNA]</scope>
    <source>
        <strain evidence="2">DSM 100886 HEG_-6_39</strain>
    </source>
</reference>